<accession>A0A7D5TQ90</accession>
<dbReference type="Gene3D" id="3.20.20.370">
    <property type="entry name" value="Glycoside hydrolase/deacetylase"/>
    <property type="match status" value="1"/>
</dbReference>
<protein>
    <submittedName>
        <fullName evidence="5">Polysaccharide deacetylase family protein</fullName>
    </submittedName>
</protein>
<dbReference type="PANTHER" id="PTHR34216">
    <property type="match status" value="1"/>
</dbReference>
<dbReference type="GO" id="GO:0005576">
    <property type="term" value="C:extracellular region"/>
    <property type="evidence" value="ECO:0007669"/>
    <property type="project" value="UniProtKB-SubCell"/>
</dbReference>
<gene>
    <name evidence="5" type="ORF">HZS55_15870</name>
</gene>
<dbReference type="Pfam" id="PF01522">
    <property type="entry name" value="Polysacc_deac_1"/>
    <property type="match status" value="1"/>
</dbReference>
<dbReference type="RefSeq" id="WP_179908553.1">
    <property type="nucleotide sequence ID" value="NZ_CP058910.1"/>
</dbReference>
<dbReference type="GO" id="GO:0005975">
    <property type="term" value="P:carbohydrate metabolic process"/>
    <property type="evidence" value="ECO:0007669"/>
    <property type="project" value="InterPro"/>
</dbReference>
<proteinExistence type="predicted"/>
<dbReference type="Proteomes" id="UP000509667">
    <property type="component" value="Chromosome"/>
</dbReference>
<dbReference type="GO" id="GO:0016810">
    <property type="term" value="F:hydrolase activity, acting on carbon-nitrogen (but not peptide) bonds"/>
    <property type="evidence" value="ECO:0007669"/>
    <property type="project" value="InterPro"/>
</dbReference>
<dbReference type="OrthoDB" id="248140at2157"/>
<evidence type="ECO:0000256" key="2">
    <source>
        <dbReference type="ARBA" id="ARBA00022729"/>
    </source>
</evidence>
<dbReference type="PROSITE" id="PS51677">
    <property type="entry name" value="NODB"/>
    <property type="match status" value="1"/>
</dbReference>
<feature type="compositionally biased region" description="Polar residues" evidence="3">
    <location>
        <begin position="1"/>
        <end position="11"/>
    </location>
</feature>
<feature type="domain" description="NodB homology" evidence="4">
    <location>
        <begin position="443"/>
        <end position="665"/>
    </location>
</feature>
<dbReference type="PANTHER" id="PTHR34216:SF3">
    <property type="entry name" value="POLY-BETA-1,6-N-ACETYL-D-GLUCOSAMINE N-DEACETYLASE"/>
    <property type="match status" value="1"/>
</dbReference>
<evidence type="ECO:0000256" key="1">
    <source>
        <dbReference type="ARBA" id="ARBA00004613"/>
    </source>
</evidence>
<feature type="region of interest" description="Disordered" evidence="3">
    <location>
        <begin position="1"/>
        <end position="22"/>
    </location>
</feature>
<dbReference type="InterPro" id="IPR051398">
    <property type="entry name" value="Polysacch_Deacetylase"/>
</dbReference>
<comment type="subcellular location">
    <subcellularLocation>
        <location evidence="1">Secreted</location>
    </subcellularLocation>
</comment>
<evidence type="ECO:0000313" key="5">
    <source>
        <dbReference type="EMBL" id="QLH78674.1"/>
    </source>
</evidence>
<dbReference type="GeneID" id="56079371"/>
<dbReference type="CDD" id="cd10970">
    <property type="entry name" value="CE4_DAC_u1_6s"/>
    <property type="match status" value="1"/>
</dbReference>
<reference evidence="5 6" key="1">
    <citation type="submission" date="2020-07" db="EMBL/GenBank/DDBJ databases">
        <title>Halosimplex pelagicum sp. nov. and Halosimplex rubrum sp. nov., isolated from salted brown alga Laminaria, and emended description of the genus Halosimplex.</title>
        <authorList>
            <person name="Cui H."/>
        </authorList>
    </citation>
    <scope>NUCLEOTIDE SEQUENCE [LARGE SCALE GENOMIC DNA]</scope>
    <source>
        <strain evidence="5 6">R27</strain>
    </source>
</reference>
<dbReference type="EMBL" id="CP058910">
    <property type="protein sequence ID" value="QLH78674.1"/>
    <property type="molecule type" value="Genomic_DNA"/>
</dbReference>
<dbReference type="InterPro" id="IPR011330">
    <property type="entry name" value="Glyco_hydro/deAcase_b/a-brl"/>
</dbReference>
<dbReference type="AlphaFoldDB" id="A0A7D5TQ90"/>
<sequence>MANDNTNTTDSHGIEYPAQGYDSGSPTWAELYGAAFEDIDDLLDARPTDEAVKDIVAALVGSGDKLSWTYDDGNDTLTLDTTALDEEEVEDTVNALVTAGNALTASYDDDNDQLTIAVDESAISHDNLANVSTGDHRTDEQVRDLAGGMAGAGLVHDDGADSIAVQEETIEDWVAGLVTGGTNVSTTYNDANDQLTVDTSALNEEEVEDAVAALLSSSSNLAWNYDDGNDALTISLSGPITGVQIGTDTNRSDVYADTADANVVNAEDTVTKRASILEHQRRSASRYQSVGRVYDNLSDLSNWSNPKGSLTADTSEFLREPQSALVEPNTGESAEMRLDMTDTLGSGQDWTNINLSATIKIPDGAGTTRAAILLRDYNDIFNYFWCQQKISPEMGWLRLNVGIDNISGSPSIDNIGALSIILTDDDIDMRVDHLQIWERPATPQVILTFDDGDIGNYTDFYPEMDKYGFRGCISHIVGEIGDSGRMDLSQMRELQSKDWDMCSEGWGHNDLTTLSDSDLREDIRKSRDWLLNNGFHDGARFIHYPYGNYDETVIDVASDYHMLGRTVGSGNLKTIPPNTINPFVHRSTSDPAVSEFESIVDRAITYNYTTVFNIHPPSTTQSDFASMMSYLDGKDDQIEVITWTDYLEQQAAIRQSTGIPSLSPE</sequence>
<dbReference type="SUPFAM" id="SSF88713">
    <property type="entry name" value="Glycoside hydrolase/deacetylase"/>
    <property type="match status" value="1"/>
</dbReference>
<keyword evidence="6" id="KW-1185">Reference proteome</keyword>
<evidence type="ECO:0000313" key="6">
    <source>
        <dbReference type="Proteomes" id="UP000509667"/>
    </source>
</evidence>
<dbReference type="KEGG" id="hrr:HZS55_15870"/>
<name>A0A7D5TQ90_9EURY</name>
<dbReference type="InterPro" id="IPR002509">
    <property type="entry name" value="NODB_dom"/>
</dbReference>
<evidence type="ECO:0000256" key="3">
    <source>
        <dbReference type="SAM" id="MobiDB-lite"/>
    </source>
</evidence>
<keyword evidence="2" id="KW-0732">Signal</keyword>
<evidence type="ECO:0000259" key="4">
    <source>
        <dbReference type="PROSITE" id="PS51677"/>
    </source>
</evidence>
<organism evidence="5 6">
    <name type="scientific">Halosimplex rubrum</name>
    <dbReference type="NCBI Taxonomy" id="869889"/>
    <lineage>
        <taxon>Archaea</taxon>
        <taxon>Methanobacteriati</taxon>
        <taxon>Methanobacteriota</taxon>
        <taxon>Stenosarchaea group</taxon>
        <taxon>Halobacteria</taxon>
        <taxon>Halobacteriales</taxon>
        <taxon>Haloarculaceae</taxon>
        <taxon>Halosimplex</taxon>
    </lineage>
</organism>